<dbReference type="AlphaFoldDB" id="A0ABD2QIW4"/>
<comment type="caution">
    <text evidence="1">The sequence shown here is derived from an EMBL/GenBank/DDBJ whole genome shotgun (WGS) entry which is preliminary data.</text>
</comment>
<name>A0ABD2QIW4_9PLAT</name>
<evidence type="ECO:0000313" key="1">
    <source>
        <dbReference type="EMBL" id="KAL3318671.1"/>
    </source>
</evidence>
<accession>A0ABD2QIW4</accession>
<dbReference type="EMBL" id="JBJKFK010000216">
    <property type="protein sequence ID" value="KAL3318671.1"/>
    <property type="molecule type" value="Genomic_DNA"/>
</dbReference>
<reference evidence="1 2" key="1">
    <citation type="submission" date="2024-11" db="EMBL/GenBank/DDBJ databases">
        <title>Adaptive evolution of stress response genes in parasites aligns with host niche diversity.</title>
        <authorList>
            <person name="Hahn C."/>
            <person name="Resl P."/>
        </authorList>
    </citation>
    <scope>NUCLEOTIDE SEQUENCE [LARGE SCALE GENOMIC DNA]</scope>
    <source>
        <strain evidence="1">EGGRZ-B1_66</strain>
        <tissue evidence="1">Body</tissue>
    </source>
</reference>
<keyword evidence="2" id="KW-1185">Reference proteome</keyword>
<protein>
    <submittedName>
        <fullName evidence="1">Uncharacterized protein</fullName>
    </submittedName>
</protein>
<evidence type="ECO:0000313" key="2">
    <source>
        <dbReference type="Proteomes" id="UP001626550"/>
    </source>
</evidence>
<dbReference type="Proteomes" id="UP001626550">
    <property type="component" value="Unassembled WGS sequence"/>
</dbReference>
<proteinExistence type="predicted"/>
<gene>
    <name evidence="1" type="ORF">Ciccas_002663</name>
</gene>
<sequence length="202" mass="22629">MAQVLKFPAKRKRLVALKEPLDDVLKHSSMCDGPVSSDSESSGGIRKPILKRKDSINIKDEDVPANLSLLAKVAKLPDIKADQDAPRRISVQDEIRLSHIIRCLCRGNITLPWKLATMGSLNANDLDELLNDFHNKNKIQEAYCRRPSLIADTIATRSRKVSITGFQLPIEQASLVKNSIFKKRKASIIAPDFSKSRRDTIF</sequence>
<organism evidence="1 2">
    <name type="scientific">Cichlidogyrus casuarinus</name>
    <dbReference type="NCBI Taxonomy" id="1844966"/>
    <lineage>
        <taxon>Eukaryota</taxon>
        <taxon>Metazoa</taxon>
        <taxon>Spiralia</taxon>
        <taxon>Lophotrochozoa</taxon>
        <taxon>Platyhelminthes</taxon>
        <taxon>Monogenea</taxon>
        <taxon>Monopisthocotylea</taxon>
        <taxon>Dactylogyridea</taxon>
        <taxon>Ancyrocephalidae</taxon>
        <taxon>Cichlidogyrus</taxon>
    </lineage>
</organism>